<evidence type="ECO:0000313" key="6">
    <source>
        <dbReference type="Proteomes" id="UP000549457"/>
    </source>
</evidence>
<comment type="caution">
    <text evidence="5">The sequence shown here is derived from an EMBL/GenBank/DDBJ whole genome shotgun (WGS) entry which is preliminary data.</text>
</comment>
<reference evidence="5 6" key="1">
    <citation type="submission" date="2020-08" db="EMBL/GenBank/DDBJ databases">
        <title>Genomic Encyclopedia of Type Strains, Phase IV (KMG-IV): sequencing the most valuable type-strain genomes for metagenomic binning, comparative biology and taxonomic classification.</title>
        <authorList>
            <person name="Goeker M."/>
        </authorList>
    </citation>
    <scope>NUCLEOTIDE SEQUENCE [LARGE SCALE GENOMIC DNA]</scope>
    <source>
        <strain evidence="5 6">DSM 101730</strain>
    </source>
</reference>
<name>A0A840SRQ8_9RHOB</name>
<gene>
    <name evidence="5" type="ORF">HNP73_003175</name>
</gene>
<accession>A0A840SRQ8</accession>
<evidence type="ECO:0000256" key="1">
    <source>
        <dbReference type="ARBA" id="ARBA00023015"/>
    </source>
</evidence>
<dbReference type="PANTHER" id="PTHR44688:SF16">
    <property type="entry name" value="DNA-BINDING TRANSCRIPTIONAL ACTIVATOR DEVR_DOSR"/>
    <property type="match status" value="1"/>
</dbReference>
<dbReference type="InterPro" id="IPR036693">
    <property type="entry name" value="TF_LuxR_autoind-bd_dom_sf"/>
</dbReference>
<dbReference type="GO" id="GO:0003677">
    <property type="term" value="F:DNA binding"/>
    <property type="evidence" value="ECO:0007669"/>
    <property type="project" value="UniProtKB-KW"/>
</dbReference>
<dbReference type="InterPro" id="IPR016032">
    <property type="entry name" value="Sig_transdc_resp-reg_C-effctor"/>
</dbReference>
<evidence type="ECO:0000259" key="4">
    <source>
        <dbReference type="PROSITE" id="PS50043"/>
    </source>
</evidence>
<dbReference type="SUPFAM" id="SSF75516">
    <property type="entry name" value="Pheromone-binding domain of LuxR-like quorum-sensing transcription factors"/>
    <property type="match status" value="1"/>
</dbReference>
<dbReference type="Proteomes" id="UP000549457">
    <property type="component" value="Unassembled WGS sequence"/>
</dbReference>
<evidence type="ECO:0000256" key="2">
    <source>
        <dbReference type="ARBA" id="ARBA00023125"/>
    </source>
</evidence>
<dbReference type="EMBL" id="JACHFM010000003">
    <property type="protein sequence ID" value="MBB5223228.1"/>
    <property type="molecule type" value="Genomic_DNA"/>
</dbReference>
<keyword evidence="3" id="KW-0804">Transcription</keyword>
<dbReference type="InterPro" id="IPR000792">
    <property type="entry name" value="Tscrpt_reg_LuxR_C"/>
</dbReference>
<evidence type="ECO:0000256" key="3">
    <source>
        <dbReference type="ARBA" id="ARBA00023163"/>
    </source>
</evidence>
<feature type="domain" description="HTH luxR-type" evidence="4">
    <location>
        <begin position="156"/>
        <end position="222"/>
    </location>
</feature>
<dbReference type="Pfam" id="PF03472">
    <property type="entry name" value="Autoind_bind"/>
    <property type="match status" value="1"/>
</dbReference>
<dbReference type="Gene3D" id="1.10.10.10">
    <property type="entry name" value="Winged helix-like DNA-binding domain superfamily/Winged helix DNA-binding domain"/>
    <property type="match status" value="1"/>
</dbReference>
<dbReference type="PRINTS" id="PR00038">
    <property type="entry name" value="HTHLUXR"/>
</dbReference>
<protein>
    <submittedName>
        <fullName evidence="5">DNA-binding CsgD family transcriptional regulator</fullName>
    </submittedName>
</protein>
<dbReference type="Pfam" id="PF00196">
    <property type="entry name" value="GerE"/>
    <property type="match status" value="1"/>
</dbReference>
<dbReference type="SUPFAM" id="SSF46894">
    <property type="entry name" value="C-terminal effector domain of the bipartite response regulators"/>
    <property type="match status" value="1"/>
</dbReference>
<dbReference type="GO" id="GO:0006355">
    <property type="term" value="P:regulation of DNA-templated transcription"/>
    <property type="evidence" value="ECO:0007669"/>
    <property type="project" value="InterPro"/>
</dbReference>
<dbReference type="Gene3D" id="3.30.450.80">
    <property type="entry name" value="Transcription factor LuxR-like, autoinducer-binding domain"/>
    <property type="match status" value="1"/>
</dbReference>
<dbReference type="PANTHER" id="PTHR44688">
    <property type="entry name" value="DNA-BINDING TRANSCRIPTIONAL ACTIVATOR DEVR_DOSR"/>
    <property type="match status" value="1"/>
</dbReference>
<sequence>MQTTISIDDLQVWAHELRDFFRVTHVFYHTATLKREQIGAFTYSRDWARHYVEKNYLAIDPVLLGAMRRFHPMDWKTLDWSNLAARAFLRDAMEHGLGNQGWTVPIWGPQGEFAVFCLNHQCDDTEWAEFTGRNAKDILVVSHLMHEQALRIINRELTPPSTELSPREREALTHLSVGHSRAAVADILQISENTLRAYIDSARHKLGALNVTHAVALALAKGIITPQGALPKY</sequence>
<dbReference type="PROSITE" id="PS50043">
    <property type="entry name" value="HTH_LUXR_2"/>
    <property type="match status" value="1"/>
</dbReference>
<dbReference type="CDD" id="cd06170">
    <property type="entry name" value="LuxR_C_like"/>
    <property type="match status" value="1"/>
</dbReference>
<keyword evidence="2 5" id="KW-0238">DNA-binding</keyword>
<dbReference type="AlphaFoldDB" id="A0A840SRQ8"/>
<dbReference type="InterPro" id="IPR036388">
    <property type="entry name" value="WH-like_DNA-bd_sf"/>
</dbReference>
<dbReference type="InterPro" id="IPR005143">
    <property type="entry name" value="TF_LuxR_autoind-bd_dom"/>
</dbReference>
<keyword evidence="1" id="KW-0805">Transcription regulation</keyword>
<keyword evidence="6" id="KW-1185">Reference proteome</keyword>
<dbReference type="SMART" id="SM00421">
    <property type="entry name" value="HTH_LUXR"/>
    <property type="match status" value="1"/>
</dbReference>
<evidence type="ECO:0000313" key="5">
    <source>
        <dbReference type="EMBL" id="MBB5223228.1"/>
    </source>
</evidence>
<proteinExistence type="predicted"/>
<organism evidence="5 6">
    <name type="scientific">Amaricoccus macauensis</name>
    <dbReference type="NCBI Taxonomy" id="57001"/>
    <lineage>
        <taxon>Bacteria</taxon>
        <taxon>Pseudomonadati</taxon>
        <taxon>Pseudomonadota</taxon>
        <taxon>Alphaproteobacteria</taxon>
        <taxon>Rhodobacterales</taxon>
        <taxon>Paracoccaceae</taxon>
        <taxon>Amaricoccus</taxon>
    </lineage>
</organism>